<proteinExistence type="predicted"/>
<comment type="caution">
    <text evidence="1">The sequence shown here is derived from an EMBL/GenBank/DDBJ whole genome shotgun (WGS) entry which is preliminary data.</text>
</comment>
<dbReference type="AlphaFoldDB" id="A0A5C5X5E7"/>
<keyword evidence="2" id="KW-1185">Reference proteome</keyword>
<dbReference type="Proteomes" id="UP000317243">
    <property type="component" value="Unassembled WGS sequence"/>
</dbReference>
<evidence type="ECO:0000313" key="1">
    <source>
        <dbReference type="EMBL" id="TWT58246.1"/>
    </source>
</evidence>
<accession>A0A5C5X5E7</accession>
<evidence type="ECO:0000313" key="2">
    <source>
        <dbReference type="Proteomes" id="UP000317243"/>
    </source>
</evidence>
<organism evidence="1 2">
    <name type="scientific">Thalassoglobus neptunius</name>
    <dbReference type="NCBI Taxonomy" id="1938619"/>
    <lineage>
        <taxon>Bacteria</taxon>
        <taxon>Pseudomonadati</taxon>
        <taxon>Planctomycetota</taxon>
        <taxon>Planctomycetia</taxon>
        <taxon>Planctomycetales</taxon>
        <taxon>Planctomycetaceae</taxon>
        <taxon>Thalassoglobus</taxon>
    </lineage>
</organism>
<protein>
    <submittedName>
        <fullName evidence="1">Uncharacterized protein</fullName>
    </submittedName>
</protein>
<name>A0A5C5X5E7_9PLAN</name>
<sequence length="56" mass="6514">MASSEMPFELTIRTFTDSIPENYVLSVKHFTLLCFHAKWSGFLFIENDILGQIVKF</sequence>
<reference evidence="1 2" key="1">
    <citation type="submission" date="2019-02" db="EMBL/GenBank/DDBJ databases">
        <title>Deep-cultivation of Planctomycetes and their phenomic and genomic characterization uncovers novel biology.</title>
        <authorList>
            <person name="Wiegand S."/>
            <person name="Jogler M."/>
            <person name="Boedeker C."/>
            <person name="Pinto D."/>
            <person name="Vollmers J."/>
            <person name="Rivas-Marin E."/>
            <person name="Kohn T."/>
            <person name="Peeters S.H."/>
            <person name="Heuer A."/>
            <person name="Rast P."/>
            <person name="Oberbeckmann S."/>
            <person name="Bunk B."/>
            <person name="Jeske O."/>
            <person name="Meyerdierks A."/>
            <person name="Storesund J.E."/>
            <person name="Kallscheuer N."/>
            <person name="Luecker S."/>
            <person name="Lage O.M."/>
            <person name="Pohl T."/>
            <person name="Merkel B.J."/>
            <person name="Hornburger P."/>
            <person name="Mueller R.-W."/>
            <person name="Bruemmer F."/>
            <person name="Labrenz M."/>
            <person name="Spormann A.M."/>
            <person name="Op Den Camp H."/>
            <person name="Overmann J."/>
            <person name="Amann R."/>
            <person name="Jetten M.S.M."/>
            <person name="Mascher T."/>
            <person name="Medema M.H."/>
            <person name="Devos D.P."/>
            <person name="Kaster A.-K."/>
            <person name="Ovreas L."/>
            <person name="Rohde M."/>
            <person name="Galperin M.Y."/>
            <person name="Jogler C."/>
        </authorList>
    </citation>
    <scope>NUCLEOTIDE SEQUENCE [LARGE SCALE GENOMIC DNA]</scope>
    <source>
        <strain evidence="1 2">KOR42</strain>
    </source>
</reference>
<gene>
    <name evidence="1" type="ORF">KOR42_16170</name>
</gene>
<dbReference type="EMBL" id="SIHI01000001">
    <property type="protein sequence ID" value="TWT58246.1"/>
    <property type="molecule type" value="Genomic_DNA"/>
</dbReference>